<dbReference type="EMBL" id="CP020660">
    <property type="protein sequence ID" value="ATF09337.1"/>
    <property type="molecule type" value="Genomic_DNA"/>
</dbReference>
<dbReference type="Proteomes" id="UP000218160">
    <property type="component" value="Chromosome 1"/>
</dbReference>
<name>A0A291B8N8_9GAMM</name>
<reference evidence="2" key="1">
    <citation type="submission" date="2017-04" db="EMBL/GenBank/DDBJ databases">
        <title>Genome evolution of the luminous symbionts of deep sea anglerfish.</title>
        <authorList>
            <person name="Hendry T.A."/>
        </authorList>
    </citation>
    <scope>NUCLEOTIDE SEQUENCE [LARGE SCALE GENOMIC DNA]</scope>
</reference>
<evidence type="ECO:0000313" key="1">
    <source>
        <dbReference type="EMBL" id="ATF09337.1"/>
    </source>
</evidence>
<dbReference type="KEGG" id="elux:BTN50_0829"/>
<organism evidence="1 2">
    <name type="scientific">Candidatus Enterovibrio altilux</name>
    <dbReference type="NCBI Taxonomy" id="1927128"/>
    <lineage>
        <taxon>Bacteria</taxon>
        <taxon>Pseudomonadati</taxon>
        <taxon>Pseudomonadota</taxon>
        <taxon>Gammaproteobacteria</taxon>
        <taxon>Vibrionales</taxon>
        <taxon>Vibrionaceae</taxon>
        <taxon>Enterovibrio</taxon>
    </lineage>
</organism>
<proteinExistence type="predicted"/>
<gene>
    <name evidence="1" type="ORF">BTN50_0829</name>
</gene>
<protein>
    <submittedName>
        <fullName evidence="1">Mobile element protein</fullName>
    </submittedName>
</protein>
<keyword evidence="2" id="KW-1185">Reference proteome</keyword>
<dbReference type="AlphaFoldDB" id="A0A291B8N8"/>
<sequence>MFRVKKLFEGTLSLRDYNCQISPTYAIIKILNKLVGSNMPNMKVIV</sequence>
<accession>A0A291B8N8</accession>
<evidence type="ECO:0000313" key="2">
    <source>
        <dbReference type="Proteomes" id="UP000218160"/>
    </source>
</evidence>